<feature type="compositionally biased region" description="Basic and acidic residues" evidence="1">
    <location>
        <begin position="8"/>
        <end position="18"/>
    </location>
</feature>
<name>A0A1F8H9C1_9BACT</name>
<dbReference type="AlphaFoldDB" id="A0A1F8H9C1"/>
<organism evidence="2 3">
    <name type="scientific">Candidatus Yanofskybacteria bacterium RIFCSPLOWO2_12_FULL_43_11b</name>
    <dbReference type="NCBI Taxonomy" id="1802710"/>
    <lineage>
        <taxon>Bacteria</taxon>
        <taxon>Candidatus Yanofskyibacteriota</taxon>
    </lineage>
</organism>
<evidence type="ECO:0000313" key="3">
    <source>
        <dbReference type="Proteomes" id="UP000177745"/>
    </source>
</evidence>
<feature type="region of interest" description="Disordered" evidence="1">
    <location>
        <begin position="1"/>
        <end position="36"/>
    </location>
</feature>
<feature type="region of interest" description="Disordered" evidence="1">
    <location>
        <begin position="63"/>
        <end position="86"/>
    </location>
</feature>
<sequence length="86" mass="9370">MLVPCPFRGDHKIREGHMHGPSQCPPPAGEHGDHRRNKRLRARFRARQSEGIIENRGVAVAGVGGNQAKSHRQGKKAAKTKTGTSV</sequence>
<feature type="compositionally biased region" description="Basic residues" evidence="1">
    <location>
        <begin position="69"/>
        <end position="79"/>
    </location>
</feature>
<comment type="caution">
    <text evidence="2">The sequence shown here is derived from an EMBL/GenBank/DDBJ whole genome shotgun (WGS) entry which is preliminary data.</text>
</comment>
<accession>A0A1F8H9C1</accession>
<evidence type="ECO:0000313" key="2">
    <source>
        <dbReference type="EMBL" id="OGN34161.1"/>
    </source>
</evidence>
<dbReference type="EMBL" id="MGKY01000005">
    <property type="protein sequence ID" value="OGN34161.1"/>
    <property type="molecule type" value="Genomic_DNA"/>
</dbReference>
<proteinExistence type="predicted"/>
<protein>
    <submittedName>
        <fullName evidence="2">Uncharacterized protein</fullName>
    </submittedName>
</protein>
<dbReference type="Proteomes" id="UP000177745">
    <property type="component" value="Unassembled WGS sequence"/>
</dbReference>
<evidence type="ECO:0000256" key="1">
    <source>
        <dbReference type="SAM" id="MobiDB-lite"/>
    </source>
</evidence>
<reference evidence="2 3" key="1">
    <citation type="journal article" date="2016" name="Nat. Commun.">
        <title>Thousands of microbial genomes shed light on interconnected biogeochemical processes in an aquifer system.</title>
        <authorList>
            <person name="Anantharaman K."/>
            <person name="Brown C.T."/>
            <person name="Hug L.A."/>
            <person name="Sharon I."/>
            <person name="Castelle C.J."/>
            <person name="Probst A.J."/>
            <person name="Thomas B.C."/>
            <person name="Singh A."/>
            <person name="Wilkins M.J."/>
            <person name="Karaoz U."/>
            <person name="Brodie E.L."/>
            <person name="Williams K.H."/>
            <person name="Hubbard S.S."/>
            <person name="Banfield J.F."/>
        </authorList>
    </citation>
    <scope>NUCLEOTIDE SEQUENCE [LARGE SCALE GENOMIC DNA]</scope>
</reference>
<gene>
    <name evidence="2" type="ORF">A3G51_02995</name>
</gene>